<evidence type="ECO:0000313" key="7">
    <source>
        <dbReference type="EMBL" id="MFD1065453.1"/>
    </source>
</evidence>
<dbReference type="Gene3D" id="1.20.1250.20">
    <property type="entry name" value="MFS general substrate transporter like domains"/>
    <property type="match status" value="1"/>
</dbReference>
<evidence type="ECO:0000313" key="8">
    <source>
        <dbReference type="Proteomes" id="UP001597041"/>
    </source>
</evidence>
<dbReference type="PANTHER" id="PTHR42718:SF9">
    <property type="entry name" value="MAJOR FACILITATOR SUPERFAMILY MULTIDRUG TRANSPORTER MFSC"/>
    <property type="match status" value="1"/>
</dbReference>
<evidence type="ECO:0000256" key="6">
    <source>
        <dbReference type="SAM" id="Phobius"/>
    </source>
</evidence>
<evidence type="ECO:0000256" key="2">
    <source>
        <dbReference type="ARBA" id="ARBA00022448"/>
    </source>
</evidence>
<keyword evidence="8" id="KW-1185">Reference proteome</keyword>
<comment type="caution">
    <text evidence="7">The sequence shown here is derived from an EMBL/GenBank/DDBJ whole genome shotgun (WGS) entry which is preliminary data.</text>
</comment>
<dbReference type="RefSeq" id="WP_379591100.1">
    <property type="nucleotide sequence ID" value="NZ_JBHTKK010000004.1"/>
</dbReference>
<keyword evidence="2" id="KW-0813">Transport</keyword>
<name>A0ABW3NEM8_9BACI</name>
<keyword evidence="4 6" id="KW-1133">Transmembrane helix</keyword>
<dbReference type="SUPFAM" id="SSF103473">
    <property type="entry name" value="MFS general substrate transporter"/>
    <property type="match status" value="1"/>
</dbReference>
<feature type="transmembrane region" description="Helical" evidence="6">
    <location>
        <begin position="21"/>
        <end position="41"/>
    </location>
</feature>
<sequence length="115" mass="12743">MKEALLPLNIFKTPNLGIGNVGVFLTQAAWFPLVYILILYLQQVLQYSPATGAILVLPVPIFMAFFMVAVAEKVLAKFGIKITMVVGFVVLGLGNILFSQFATVDGTYFINYLHW</sequence>
<organism evidence="7 8">
    <name type="scientific">Oceanobacillus locisalsi</name>
    <dbReference type="NCBI Taxonomy" id="546107"/>
    <lineage>
        <taxon>Bacteria</taxon>
        <taxon>Bacillati</taxon>
        <taxon>Bacillota</taxon>
        <taxon>Bacilli</taxon>
        <taxon>Bacillales</taxon>
        <taxon>Bacillaceae</taxon>
        <taxon>Oceanobacillus</taxon>
    </lineage>
</organism>
<evidence type="ECO:0000256" key="3">
    <source>
        <dbReference type="ARBA" id="ARBA00022692"/>
    </source>
</evidence>
<keyword evidence="3 6" id="KW-0812">Transmembrane</keyword>
<evidence type="ECO:0000256" key="4">
    <source>
        <dbReference type="ARBA" id="ARBA00022989"/>
    </source>
</evidence>
<dbReference type="EMBL" id="JBHTKK010000004">
    <property type="protein sequence ID" value="MFD1065453.1"/>
    <property type="molecule type" value="Genomic_DNA"/>
</dbReference>
<keyword evidence="5 6" id="KW-0472">Membrane</keyword>
<evidence type="ECO:0000256" key="1">
    <source>
        <dbReference type="ARBA" id="ARBA00004141"/>
    </source>
</evidence>
<dbReference type="InterPro" id="IPR036259">
    <property type="entry name" value="MFS_trans_sf"/>
</dbReference>
<protein>
    <recommendedName>
        <fullName evidence="9">Major facilitator superfamily (MFS) profile domain-containing protein</fullName>
    </recommendedName>
</protein>
<evidence type="ECO:0008006" key="9">
    <source>
        <dbReference type="Google" id="ProtNLM"/>
    </source>
</evidence>
<accession>A0ABW3NEM8</accession>
<feature type="transmembrane region" description="Helical" evidence="6">
    <location>
        <begin position="47"/>
        <end position="70"/>
    </location>
</feature>
<evidence type="ECO:0000256" key="5">
    <source>
        <dbReference type="ARBA" id="ARBA00023136"/>
    </source>
</evidence>
<proteinExistence type="predicted"/>
<comment type="subcellular location">
    <subcellularLocation>
        <location evidence="1">Membrane</location>
        <topology evidence="1">Multi-pass membrane protein</topology>
    </subcellularLocation>
</comment>
<gene>
    <name evidence="7" type="ORF">ACFQ19_05400</name>
</gene>
<dbReference type="Proteomes" id="UP001597041">
    <property type="component" value="Unassembled WGS sequence"/>
</dbReference>
<dbReference type="PANTHER" id="PTHR42718">
    <property type="entry name" value="MAJOR FACILITATOR SUPERFAMILY MULTIDRUG TRANSPORTER MFSC"/>
    <property type="match status" value="1"/>
</dbReference>
<feature type="transmembrane region" description="Helical" evidence="6">
    <location>
        <begin position="82"/>
        <end position="102"/>
    </location>
</feature>
<reference evidence="8" key="1">
    <citation type="journal article" date="2019" name="Int. J. Syst. Evol. Microbiol.">
        <title>The Global Catalogue of Microorganisms (GCM) 10K type strain sequencing project: providing services to taxonomists for standard genome sequencing and annotation.</title>
        <authorList>
            <consortium name="The Broad Institute Genomics Platform"/>
            <consortium name="The Broad Institute Genome Sequencing Center for Infectious Disease"/>
            <person name="Wu L."/>
            <person name="Ma J."/>
        </authorList>
    </citation>
    <scope>NUCLEOTIDE SEQUENCE [LARGE SCALE GENOMIC DNA]</scope>
    <source>
        <strain evidence="8">CCUG 56608</strain>
    </source>
</reference>